<organism evidence="1 2">
    <name type="scientific">Hyalangium rubrum</name>
    <dbReference type="NCBI Taxonomy" id="3103134"/>
    <lineage>
        <taxon>Bacteria</taxon>
        <taxon>Pseudomonadati</taxon>
        <taxon>Myxococcota</taxon>
        <taxon>Myxococcia</taxon>
        <taxon>Myxococcales</taxon>
        <taxon>Cystobacterineae</taxon>
        <taxon>Archangiaceae</taxon>
        <taxon>Hyalangium</taxon>
    </lineage>
</organism>
<evidence type="ECO:0000313" key="1">
    <source>
        <dbReference type="EMBL" id="MDY7230804.1"/>
    </source>
</evidence>
<proteinExistence type="predicted"/>
<reference evidence="1 2" key="1">
    <citation type="submission" date="2023-12" db="EMBL/GenBank/DDBJ databases">
        <title>the genome sequence of Hyalangium sp. s54d21.</title>
        <authorList>
            <person name="Zhang X."/>
        </authorList>
    </citation>
    <scope>NUCLEOTIDE SEQUENCE [LARGE SCALE GENOMIC DNA]</scope>
    <source>
        <strain evidence="2">s54d21</strain>
    </source>
</reference>
<dbReference type="RefSeq" id="WP_321549517.1">
    <property type="nucleotide sequence ID" value="NZ_JAXIVS010000012.1"/>
</dbReference>
<comment type="caution">
    <text evidence="1">The sequence shown here is derived from an EMBL/GenBank/DDBJ whole genome shotgun (WGS) entry which is preliminary data.</text>
</comment>
<dbReference type="EMBL" id="JAXIVS010000012">
    <property type="protein sequence ID" value="MDY7230804.1"/>
    <property type="molecule type" value="Genomic_DNA"/>
</dbReference>
<dbReference type="Proteomes" id="UP001291309">
    <property type="component" value="Unassembled WGS sequence"/>
</dbReference>
<gene>
    <name evidence="1" type="ORF">SYV04_30700</name>
</gene>
<name>A0ABU5HD38_9BACT</name>
<sequence>MKIKTTVRGGLALIDPTVYPGGYGGRGCPGGGGYPIRKLTYLVP</sequence>
<accession>A0ABU5HD38</accession>
<protein>
    <submittedName>
        <fullName evidence="1">Uncharacterized protein</fullName>
    </submittedName>
</protein>
<keyword evidence="2" id="KW-1185">Reference proteome</keyword>
<evidence type="ECO:0000313" key="2">
    <source>
        <dbReference type="Proteomes" id="UP001291309"/>
    </source>
</evidence>